<dbReference type="KEGG" id="aoc:Aocu_08690"/>
<dbReference type="InterPro" id="IPR003615">
    <property type="entry name" value="HNH_nuc"/>
</dbReference>
<dbReference type="GO" id="GO:0003676">
    <property type="term" value="F:nucleic acid binding"/>
    <property type="evidence" value="ECO:0007669"/>
    <property type="project" value="InterPro"/>
</dbReference>
<reference evidence="7" key="1">
    <citation type="submission" date="2014-05" db="EMBL/GenBank/DDBJ databases">
        <authorList>
            <person name="Kube M."/>
        </authorList>
    </citation>
    <scope>NUCLEOTIDE SEQUENCE [LARGE SCALE GENOMIC DNA]</scope>
</reference>
<dbReference type="GO" id="GO:0004519">
    <property type="term" value="F:endonuclease activity"/>
    <property type="evidence" value="ECO:0007669"/>
    <property type="project" value="UniProtKB-KW"/>
</dbReference>
<keyword evidence="7" id="KW-1185">Reference proteome</keyword>
<evidence type="ECO:0000256" key="2">
    <source>
        <dbReference type="ARBA" id="ARBA00022801"/>
    </source>
</evidence>
<dbReference type="InParanoid" id="A0A061AIW7"/>
<evidence type="ECO:0000256" key="3">
    <source>
        <dbReference type="ARBA" id="ARBA00038412"/>
    </source>
</evidence>
<dbReference type="Pfam" id="PF01844">
    <property type="entry name" value="HNH"/>
    <property type="match status" value="1"/>
</dbReference>
<dbReference type="AlphaFoldDB" id="A0A061AIW7"/>
<proteinExistence type="inferred from homology"/>
<feature type="domain" description="HNH nuclease" evidence="5">
    <location>
        <begin position="14"/>
        <end position="69"/>
    </location>
</feature>
<dbReference type="Gene3D" id="1.10.30.50">
    <property type="match status" value="1"/>
</dbReference>
<dbReference type="GO" id="GO:0005829">
    <property type="term" value="C:cytosol"/>
    <property type="evidence" value="ECO:0007669"/>
    <property type="project" value="TreeGrafter"/>
</dbReference>
<organism evidence="6 7">
    <name type="scientific">Acholeplasma oculi</name>
    <dbReference type="NCBI Taxonomy" id="35623"/>
    <lineage>
        <taxon>Bacteria</taxon>
        <taxon>Bacillati</taxon>
        <taxon>Mycoplasmatota</taxon>
        <taxon>Mollicutes</taxon>
        <taxon>Acholeplasmatales</taxon>
        <taxon>Acholeplasmataceae</taxon>
        <taxon>Acholeplasma</taxon>
    </lineage>
</organism>
<name>A0A061AIW7_9MOLU</name>
<evidence type="ECO:0000256" key="1">
    <source>
        <dbReference type="ARBA" id="ARBA00022722"/>
    </source>
</evidence>
<keyword evidence="6" id="KW-0255">Endonuclease</keyword>
<sequence length="90" mass="10772">MTIREFYNSSIWQKQRKYKMQQENYRCARCGGVAEDVHHRITLTEQNVNDFNVSLDLDNLECICRRCHNKETHGLKEKYEYDGNGDLIEK</sequence>
<evidence type="ECO:0000313" key="6">
    <source>
        <dbReference type="EMBL" id="CDR30942.1"/>
    </source>
</evidence>
<dbReference type="GO" id="GO:0016787">
    <property type="term" value="F:hydrolase activity"/>
    <property type="evidence" value="ECO:0007669"/>
    <property type="project" value="UniProtKB-KW"/>
</dbReference>
<evidence type="ECO:0000256" key="4">
    <source>
        <dbReference type="ARBA" id="ARBA00040194"/>
    </source>
</evidence>
<dbReference type="STRING" id="35623.Aocu_08690"/>
<dbReference type="SMART" id="SM00507">
    <property type="entry name" value="HNHc"/>
    <property type="match status" value="1"/>
</dbReference>
<dbReference type="PANTHER" id="PTHR41286">
    <property type="entry name" value="HNH NUCLEASE YAJD-RELATED"/>
    <property type="match status" value="1"/>
</dbReference>
<dbReference type="Proteomes" id="UP000032434">
    <property type="component" value="Chromosome 1"/>
</dbReference>
<keyword evidence="2" id="KW-0378">Hydrolase</keyword>
<dbReference type="OrthoDB" id="9779761at2"/>
<gene>
    <name evidence="6" type="ORF">Aocu_08690</name>
</gene>
<evidence type="ECO:0000313" key="7">
    <source>
        <dbReference type="Proteomes" id="UP000032434"/>
    </source>
</evidence>
<comment type="similarity">
    <text evidence="3">Belongs to the HNH nuclease family.</text>
</comment>
<accession>A0A061AIW7</accession>
<dbReference type="CDD" id="cd00085">
    <property type="entry name" value="HNHc"/>
    <property type="match status" value="1"/>
</dbReference>
<dbReference type="RefSeq" id="WP_045749415.1">
    <property type="nucleotide sequence ID" value="NZ_FUZK01000001.1"/>
</dbReference>
<keyword evidence="1" id="KW-0540">Nuclease</keyword>
<dbReference type="InterPro" id="IPR002711">
    <property type="entry name" value="HNH"/>
</dbReference>
<evidence type="ECO:0000259" key="5">
    <source>
        <dbReference type="SMART" id="SM00507"/>
    </source>
</evidence>
<protein>
    <recommendedName>
        <fullName evidence="4">Putative HNH nuclease YajD</fullName>
    </recommendedName>
</protein>
<dbReference type="PANTHER" id="PTHR41286:SF1">
    <property type="entry name" value="HNH NUCLEASE YAJD-RELATED"/>
    <property type="match status" value="1"/>
</dbReference>
<dbReference type="GO" id="GO:0008270">
    <property type="term" value="F:zinc ion binding"/>
    <property type="evidence" value="ECO:0007669"/>
    <property type="project" value="InterPro"/>
</dbReference>
<dbReference type="EMBL" id="LK028559">
    <property type="protein sequence ID" value="CDR30942.1"/>
    <property type="molecule type" value="Genomic_DNA"/>
</dbReference>
<dbReference type="PATRIC" id="fig|35623.3.peg.869"/>
<dbReference type="HOGENOM" id="CLU_108879_5_1_14"/>